<accession>A0A6H1UAK2</accession>
<protein>
    <submittedName>
        <fullName evidence="1">DUF885 domain-containing protein</fullName>
    </submittedName>
</protein>
<proteinExistence type="predicted"/>
<dbReference type="Proteomes" id="UP000501602">
    <property type="component" value="Chromosome"/>
</dbReference>
<dbReference type="PROSITE" id="PS51257">
    <property type="entry name" value="PROKAR_LIPOPROTEIN"/>
    <property type="match status" value="1"/>
</dbReference>
<organism evidence="1 2">
    <name type="scientific">Ferrimonas lipolytica</name>
    <dbReference type="NCBI Taxonomy" id="2724191"/>
    <lineage>
        <taxon>Bacteria</taxon>
        <taxon>Pseudomonadati</taxon>
        <taxon>Pseudomonadota</taxon>
        <taxon>Gammaproteobacteria</taxon>
        <taxon>Alteromonadales</taxon>
        <taxon>Ferrimonadaceae</taxon>
        <taxon>Ferrimonas</taxon>
    </lineage>
</organism>
<name>A0A6H1UAK2_9GAMM</name>
<dbReference type="EMBL" id="CP051180">
    <property type="protein sequence ID" value="QIZ76064.1"/>
    <property type="molecule type" value="Genomic_DNA"/>
</dbReference>
<sequence length="592" mass="68123">MKHTGVMLAISVALLGGCQTQPETTTAVVECNQQCQAEQFEQLSERMINELWQLSPEWAIYQGKYEFAAKLTLPNQQQRQRTQAFVDKWRLALTNVDDGVLAASQQTDKALLLNIVNSMEWEQSRFKSWQWNPSQYNVGGVFGRILSEQWGTEQQVLQAVLARMLDVPEYYAVARTNIDNPTKQHTELAILQNKGSLAVFSQELLTRAKQSSLSVDDKINFEQRYFETRQAILSYISFLEQTLANMDAKPARSFRIGESLYEEKFSFDIQAGMSANQLYTKALADKDRAQQQMVKITTELWSKYFTTAMPNNKLVAVRQLIDHLSAQHVQRDNFVEEVRQQIPELVNFVNEKDLLTLDPTKPLIVRETPEYMRGFAGASISAPGPYDNGGNTYYNVTPLDNMGDEEAESYLREYNHWVLQILNIHEAIPGHYTQLVYSNNESSSLVKSLFGNGAMVEGWAVYAERVMLEQGYGDFEPELWLMYWKWNLRVICNTILDYSIHVLDMNEAEALDLLVNQAFQQQTEASQKWRRATLSQVQLTSYYSGFREIYDLREEQKLNKGEAFDLKDFHQQFLSYGSAPVKQIRGLMMSQQ</sequence>
<dbReference type="RefSeq" id="WP_168659324.1">
    <property type="nucleotide sequence ID" value="NZ_CP051180.1"/>
</dbReference>
<dbReference type="InterPro" id="IPR010281">
    <property type="entry name" value="DUF885"/>
</dbReference>
<dbReference type="Pfam" id="PF05960">
    <property type="entry name" value="DUF885"/>
    <property type="match status" value="1"/>
</dbReference>
<gene>
    <name evidence="1" type="ORF">HER31_03670</name>
</gene>
<keyword evidence="2" id="KW-1185">Reference proteome</keyword>
<evidence type="ECO:0000313" key="2">
    <source>
        <dbReference type="Proteomes" id="UP000501602"/>
    </source>
</evidence>
<dbReference type="AlphaFoldDB" id="A0A6H1UAK2"/>
<reference evidence="1 2" key="1">
    <citation type="submission" date="2020-04" db="EMBL/GenBank/DDBJ databases">
        <title>Ferrimonas sp. S7 isolated from sea water.</title>
        <authorList>
            <person name="Bae S.S."/>
            <person name="Baek K."/>
        </authorList>
    </citation>
    <scope>NUCLEOTIDE SEQUENCE [LARGE SCALE GENOMIC DNA]</scope>
    <source>
        <strain evidence="1 2">S7</strain>
    </source>
</reference>
<dbReference type="PANTHER" id="PTHR33361:SF15">
    <property type="entry name" value="DUF885 FAMILY LIPOPROTEIN"/>
    <property type="match status" value="1"/>
</dbReference>
<dbReference type="KEGG" id="fes:HER31_03670"/>
<evidence type="ECO:0000313" key="1">
    <source>
        <dbReference type="EMBL" id="QIZ76064.1"/>
    </source>
</evidence>
<dbReference type="PANTHER" id="PTHR33361">
    <property type="entry name" value="GLR0591 PROTEIN"/>
    <property type="match status" value="1"/>
</dbReference>